<keyword evidence="9" id="KW-1185">Reference proteome</keyword>
<reference evidence="9" key="1">
    <citation type="journal article" date="2023" name="Commun. Biol.">
        <title>Genome analysis of Parmales, the sister group of diatoms, reveals the evolutionary specialization of diatoms from phago-mixotrophs to photoautotrophs.</title>
        <authorList>
            <person name="Ban H."/>
            <person name="Sato S."/>
            <person name="Yoshikawa S."/>
            <person name="Yamada K."/>
            <person name="Nakamura Y."/>
            <person name="Ichinomiya M."/>
            <person name="Sato N."/>
            <person name="Blanc-Mathieu R."/>
            <person name="Endo H."/>
            <person name="Kuwata A."/>
            <person name="Ogata H."/>
        </authorList>
    </citation>
    <scope>NUCLEOTIDE SEQUENCE [LARGE SCALE GENOMIC DNA]</scope>
</reference>
<feature type="compositionally biased region" description="Low complexity" evidence="6">
    <location>
        <begin position="324"/>
        <end position="378"/>
    </location>
</feature>
<feature type="compositionally biased region" description="Polar residues" evidence="6">
    <location>
        <begin position="298"/>
        <end position="323"/>
    </location>
</feature>
<proteinExistence type="inferred from homology"/>
<keyword evidence="3 7" id="KW-0812">Transmembrane</keyword>
<feature type="compositionally biased region" description="Low complexity" evidence="6">
    <location>
        <begin position="110"/>
        <end position="122"/>
    </location>
</feature>
<evidence type="ECO:0000256" key="7">
    <source>
        <dbReference type="SAM" id="Phobius"/>
    </source>
</evidence>
<evidence type="ECO:0000256" key="2">
    <source>
        <dbReference type="ARBA" id="ARBA00008803"/>
    </source>
</evidence>
<dbReference type="AlphaFoldDB" id="A0A9W7L9L3"/>
<evidence type="ECO:0000256" key="5">
    <source>
        <dbReference type="ARBA" id="ARBA00023136"/>
    </source>
</evidence>
<name>A0A9W7L9L3_9STRA</name>
<organism evidence="8 9">
    <name type="scientific">Triparma columacea</name>
    <dbReference type="NCBI Taxonomy" id="722753"/>
    <lineage>
        <taxon>Eukaryota</taxon>
        <taxon>Sar</taxon>
        <taxon>Stramenopiles</taxon>
        <taxon>Ochrophyta</taxon>
        <taxon>Bolidophyceae</taxon>
        <taxon>Parmales</taxon>
        <taxon>Triparmaceae</taxon>
        <taxon>Triparma</taxon>
    </lineage>
</organism>
<feature type="region of interest" description="Disordered" evidence="6">
    <location>
        <begin position="290"/>
        <end position="378"/>
    </location>
</feature>
<feature type="compositionally biased region" description="Gly residues" evidence="6">
    <location>
        <begin position="76"/>
        <end position="87"/>
    </location>
</feature>
<gene>
    <name evidence="8" type="ORF">TrCOL_g2118</name>
</gene>
<evidence type="ECO:0000256" key="6">
    <source>
        <dbReference type="SAM" id="MobiDB-lite"/>
    </source>
</evidence>
<feature type="region of interest" description="Disordered" evidence="6">
    <location>
        <begin position="13"/>
        <end position="241"/>
    </location>
</feature>
<dbReference type="PANTHER" id="PTHR13317:SF4">
    <property type="entry name" value="TRANSMEMBRANE ANTERIOR POSTERIOR TRANSFORMATION PROTEIN 1 HOMOLOG"/>
    <property type="match status" value="1"/>
</dbReference>
<keyword evidence="5 7" id="KW-0472">Membrane</keyword>
<comment type="subcellular location">
    <subcellularLocation>
        <location evidence="1">Membrane</location>
        <topology evidence="1">Multi-pass membrane protein</topology>
    </subcellularLocation>
</comment>
<evidence type="ECO:0000313" key="9">
    <source>
        <dbReference type="Proteomes" id="UP001165065"/>
    </source>
</evidence>
<sequence>MEKLLERMAEMERSLEKLQAAKSGNSHHRGSGEVPSLHTERENCAASSERLTINDKDGSDVVDSVWEGGEYEPPLGSGGWKHVGGSSGSKNSNDNISRNSNDDNSENEKSNNNGNNKNGSDIMANNLLKRWGDAEKEANTATTSTMPPPTYRANAANDKANSMDLLAMDDSDSDSDSAPFPVKKKKKKKKAAAKKRGNLERGQPVYGAPDSDSAAGTAQTSSLSSSKDNNNNKNNNNASTTSSILKMSPAIPIHPNHQRPKLASIRQSVSLASSSDSVEFRAFSPEVVEGLRRRKHSSSTNPSSTMATSPSGPILNLLSSGDLTSSATRPTGPTSSSSPSFPSSSTPLLRPPSIVSTPQSTAAPTTHHATTSTSTLKARIPPQLSTPSLLSLSPSLRPVTIVDYVKSNIYNDPVQTNATLAQIATIENNLLNFISVPHRLEHLLAFGFLVSVDCFLYVITFLPIKVCISVVAGATTFLNKATGNATPCPQHLRFHRRNLYDLIRGVLILVSCSVLQRFSLGILYHWIRGQAMIKLYVLVAIMEVFDRLLCSFGQDALDSLYWNSRLRPTGRRMLGSGMIVMVYICFHSVVLYLHVATLNVALNSNDQSLLTLLVSGNFAEIKSSVFKKFDKQNLFQLTCSDIIERFKLLLFLLLILLLNLCQDGSGSAFRQFLKVGLIVLFGEMFSDWVKHSFITKFNKIKSTVYSDYMLILCGDLVGGEKHESTHAINKRLGMAQIPFACVVVRMVAEATKYSTYYFGTATLVVGGLAAGATLLLLKIMLGLALKNIAERILDSPIVFDEFGDLLGNSGNDNEGRGSDNGVKAKTTPPMPLLDTGRTSFKDSVGLDKKRSPNSPTQRMRLQRQSMVALHDLERFGMKDEIR</sequence>
<keyword evidence="4 7" id="KW-1133">Transmembrane helix</keyword>
<feature type="compositionally biased region" description="Low complexity" evidence="6">
    <location>
        <begin position="88"/>
        <end position="99"/>
    </location>
</feature>
<feature type="region of interest" description="Disordered" evidence="6">
    <location>
        <begin position="809"/>
        <end position="865"/>
    </location>
</feature>
<feature type="transmembrane region" description="Helical" evidence="7">
    <location>
        <begin position="756"/>
        <end position="777"/>
    </location>
</feature>
<evidence type="ECO:0000256" key="4">
    <source>
        <dbReference type="ARBA" id="ARBA00022989"/>
    </source>
</evidence>
<comment type="caution">
    <text evidence="8">The sequence shown here is derived from an EMBL/GenBank/DDBJ whole genome shotgun (WGS) entry which is preliminary data.</text>
</comment>
<dbReference type="Proteomes" id="UP001165065">
    <property type="component" value="Unassembled WGS sequence"/>
</dbReference>
<evidence type="ECO:0000313" key="8">
    <source>
        <dbReference type="EMBL" id="GMI40213.1"/>
    </source>
</evidence>
<feature type="compositionally biased region" description="Polar residues" evidence="6">
    <location>
        <begin position="852"/>
        <end position="865"/>
    </location>
</feature>
<protein>
    <submittedName>
        <fullName evidence="8">Uncharacterized protein</fullName>
    </submittedName>
</protein>
<feature type="compositionally biased region" description="Basic residues" evidence="6">
    <location>
        <begin position="182"/>
        <end position="196"/>
    </location>
</feature>
<dbReference type="InterPro" id="IPR008010">
    <property type="entry name" value="Tatp1"/>
</dbReference>
<feature type="compositionally biased region" description="Low complexity" evidence="6">
    <location>
        <begin position="220"/>
        <end position="241"/>
    </location>
</feature>
<accession>A0A9W7L9L3</accession>
<dbReference type="OrthoDB" id="29023at2759"/>
<comment type="similarity">
    <text evidence="2">Belongs to the TAPT1 family.</text>
</comment>
<dbReference type="Pfam" id="PF05346">
    <property type="entry name" value="DUF747"/>
    <property type="match status" value="1"/>
</dbReference>
<evidence type="ECO:0000256" key="3">
    <source>
        <dbReference type="ARBA" id="ARBA00022692"/>
    </source>
</evidence>
<feature type="transmembrane region" description="Helical" evidence="7">
    <location>
        <begin position="642"/>
        <end position="660"/>
    </location>
</feature>
<evidence type="ECO:0000256" key="1">
    <source>
        <dbReference type="ARBA" id="ARBA00004141"/>
    </source>
</evidence>
<dbReference type="PANTHER" id="PTHR13317">
    <property type="entry name" value="TRANSMEMBRANE ANTERIOR POSTERIOR TRANSFORMATION PROTEIN 1 HOMOLOG"/>
    <property type="match status" value="1"/>
</dbReference>
<feature type="transmembrane region" description="Helical" evidence="7">
    <location>
        <begin position="573"/>
        <end position="595"/>
    </location>
</feature>
<dbReference type="EMBL" id="BRYA01000122">
    <property type="protein sequence ID" value="GMI40213.1"/>
    <property type="molecule type" value="Genomic_DNA"/>
</dbReference>
<dbReference type="GO" id="GO:0005789">
    <property type="term" value="C:endoplasmic reticulum membrane"/>
    <property type="evidence" value="ECO:0007669"/>
    <property type="project" value="TreeGrafter"/>
</dbReference>